<proteinExistence type="predicted"/>
<protein>
    <submittedName>
        <fullName evidence="2">Uncharacterized protein</fullName>
    </submittedName>
</protein>
<organism evidence="2 3">
    <name type="scientific">Parathielavia hyrcaniae</name>
    <dbReference type="NCBI Taxonomy" id="113614"/>
    <lineage>
        <taxon>Eukaryota</taxon>
        <taxon>Fungi</taxon>
        <taxon>Dikarya</taxon>
        <taxon>Ascomycota</taxon>
        <taxon>Pezizomycotina</taxon>
        <taxon>Sordariomycetes</taxon>
        <taxon>Sordariomycetidae</taxon>
        <taxon>Sordariales</taxon>
        <taxon>Chaetomiaceae</taxon>
        <taxon>Parathielavia</taxon>
    </lineage>
</organism>
<accession>A0AAN6PUJ3</accession>
<reference evidence="2" key="2">
    <citation type="submission" date="2023-05" db="EMBL/GenBank/DDBJ databases">
        <authorList>
            <consortium name="Lawrence Berkeley National Laboratory"/>
            <person name="Steindorff A."/>
            <person name="Hensen N."/>
            <person name="Bonometti L."/>
            <person name="Westerberg I."/>
            <person name="Brannstrom I.O."/>
            <person name="Guillou S."/>
            <person name="Cros-Aarteil S."/>
            <person name="Calhoun S."/>
            <person name="Haridas S."/>
            <person name="Kuo A."/>
            <person name="Mondo S."/>
            <person name="Pangilinan J."/>
            <person name="Riley R."/>
            <person name="Labutti K."/>
            <person name="Andreopoulos B."/>
            <person name="Lipzen A."/>
            <person name="Chen C."/>
            <person name="Yanf M."/>
            <person name="Daum C."/>
            <person name="Ng V."/>
            <person name="Clum A."/>
            <person name="Ohm R."/>
            <person name="Martin F."/>
            <person name="Silar P."/>
            <person name="Natvig D."/>
            <person name="Lalanne C."/>
            <person name="Gautier V."/>
            <person name="Ament-Velasquez S.L."/>
            <person name="Kruys A."/>
            <person name="Hutchinson M.I."/>
            <person name="Powell A.J."/>
            <person name="Barry K."/>
            <person name="Miller A.N."/>
            <person name="Grigoriev I.V."/>
            <person name="Debuchy R."/>
            <person name="Gladieux P."/>
            <person name="Thoren M.H."/>
            <person name="Johannesson H."/>
        </authorList>
    </citation>
    <scope>NUCLEOTIDE SEQUENCE</scope>
    <source>
        <strain evidence="2">CBS 757.83</strain>
    </source>
</reference>
<dbReference type="EMBL" id="MU863661">
    <property type="protein sequence ID" value="KAK4098190.1"/>
    <property type="molecule type" value="Genomic_DNA"/>
</dbReference>
<comment type="caution">
    <text evidence="2">The sequence shown here is derived from an EMBL/GenBank/DDBJ whole genome shotgun (WGS) entry which is preliminary data.</text>
</comment>
<reference evidence="2" key="1">
    <citation type="journal article" date="2023" name="Mol. Phylogenet. Evol.">
        <title>Genome-scale phylogeny and comparative genomics of the fungal order Sordariales.</title>
        <authorList>
            <person name="Hensen N."/>
            <person name="Bonometti L."/>
            <person name="Westerberg I."/>
            <person name="Brannstrom I.O."/>
            <person name="Guillou S."/>
            <person name="Cros-Aarteil S."/>
            <person name="Calhoun S."/>
            <person name="Haridas S."/>
            <person name="Kuo A."/>
            <person name="Mondo S."/>
            <person name="Pangilinan J."/>
            <person name="Riley R."/>
            <person name="LaButti K."/>
            <person name="Andreopoulos B."/>
            <person name="Lipzen A."/>
            <person name="Chen C."/>
            <person name="Yan M."/>
            <person name="Daum C."/>
            <person name="Ng V."/>
            <person name="Clum A."/>
            <person name="Steindorff A."/>
            <person name="Ohm R.A."/>
            <person name="Martin F."/>
            <person name="Silar P."/>
            <person name="Natvig D.O."/>
            <person name="Lalanne C."/>
            <person name="Gautier V."/>
            <person name="Ament-Velasquez S.L."/>
            <person name="Kruys A."/>
            <person name="Hutchinson M.I."/>
            <person name="Powell A.J."/>
            <person name="Barry K."/>
            <person name="Miller A.N."/>
            <person name="Grigoriev I.V."/>
            <person name="Debuchy R."/>
            <person name="Gladieux P."/>
            <person name="Hiltunen Thoren M."/>
            <person name="Johannesson H."/>
        </authorList>
    </citation>
    <scope>NUCLEOTIDE SEQUENCE</scope>
    <source>
        <strain evidence="2">CBS 757.83</strain>
    </source>
</reference>
<dbReference type="Proteomes" id="UP001305647">
    <property type="component" value="Unassembled WGS sequence"/>
</dbReference>
<dbReference type="AlphaFoldDB" id="A0AAN6PUJ3"/>
<evidence type="ECO:0000313" key="2">
    <source>
        <dbReference type="EMBL" id="KAK4098190.1"/>
    </source>
</evidence>
<keyword evidence="3" id="KW-1185">Reference proteome</keyword>
<evidence type="ECO:0000313" key="3">
    <source>
        <dbReference type="Proteomes" id="UP001305647"/>
    </source>
</evidence>
<feature type="region of interest" description="Disordered" evidence="1">
    <location>
        <begin position="1"/>
        <end position="31"/>
    </location>
</feature>
<name>A0AAN6PUJ3_9PEZI</name>
<evidence type="ECO:0000256" key="1">
    <source>
        <dbReference type="SAM" id="MobiDB-lite"/>
    </source>
</evidence>
<gene>
    <name evidence="2" type="ORF">N658DRAFT_488572</name>
</gene>
<sequence length="191" mass="21225">MRPYGLAVRRSGGQAGDWAGPGRRLNAKETGSREAIRHQFYAPGQETPGSEQEFWAEGLLLEIEEKPNKARVRAVSEASASSSTSRVTEVSTQSRLTQSDQLRDICGQGKFVDSVVGAEKRLKGLDKELQLITNIINLIAEQLILAECKAIFEDMGTIIDKIKSSGNFKWGFYFQNRKLEPLRARLNGLKV</sequence>